<dbReference type="Gene3D" id="3.30.1360.200">
    <property type="match status" value="1"/>
</dbReference>
<gene>
    <name evidence="9 14" type="primary">secD</name>
    <name evidence="14" type="ORF">GCM10011328_30030</name>
</gene>
<dbReference type="PANTHER" id="PTHR30081:SF1">
    <property type="entry name" value="PROTEIN TRANSLOCASE SUBUNIT SECD"/>
    <property type="match status" value="1"/>
</dbReference>
<keyword evidence="6 9" id="KW-1133">Transmembrane helix</keyword>
<feature type="transmembrane region" description="Helical" evidence="9">
    <location>
        <begin position="545"/>
        <end position="571"/>
    </location>
</feature>
<evidence type="ECO:0000259" key="10">
    <source>
        <dbReference type="Pfam" id="PF02355"/>
    </source>
</evidence>
<evidence type="ECO:0000256" key="5">
    <source>
        <dbReference type="ARBA" id="ARBA00022927"/>
    </source>
</evidence>
<feature type="domain" description="Protein translocase subunit SecDF P1" evidence="12">
    <location>
        <begin position="227"/>
        <end position="285"/>
    </location>
</feature>
<dbReference type="RefSeq" id="WP_188474354.1">
    <property type="nucleotide sequence ID" value="NZ_BMFZ01000008.1"/>
</dbReference>
<dbReference type="NCBIfam" id="TIGR01129">
    <property type="entry name" value="secD"/>
    <property type="match status" value="1"/>
</dbReference>
<feature type="transmembrane region" description="Helical" evidence="9">
    <location>
        <begin position="577"/>
        <end position="605"/>
    </location>
</feature>
<name>A0ABQ1GYM2_9GAMM</name>
<dbReference type="EMBL" id="BMFZ01000008">
    <property type="protein sequence ID" value="GGA52499.1"/>
    <property type="molecule type" value="Genomic_DNA"/>
</dbReference>
<feature type="transmembrane region" description="Helical" evidence="9">
    <location>
        <begin position="503"/>
        <end position="524"/>
    </location>
</feature>
<dbReference type="InterPro" id="IPR027398">
    <property type="entry name" value="SecD-TM"/>
</dbReference>
<dbReference type="InterPro" id="IPR005791">
    <property type="entry name" value="SecD"/>
</dbReference>
<keyword evidence="2 9" id="KW-0813">Transport</keyword>
<dbReference type="SUPFAM" id="SSF82866">
    <property type="entry name" value="Multidrug efflux transporter AcrB transmembrane domain"/>
    <property type="match status" value="1"/>
</dbReference>
<comment type="caution">
    <text evidence="14">The sequence shown here is derived from an EMBL/GenBank/DDBJ whole genome shotgun (WGS) entry which is preliminary data.</text>
</comment>
<proteinExistence type="inferred from homology"/>
<dbReference type="Gene3D" id="3.30.70.3400">
    <property type="match status" value="2"/>
</dbReference>
<dbReference type="InterPro" id="IPR022813">
    <property type="entry name" value="SecD/SecF_arch_bac"/>
</dbReference>
<feature type="transmembrane region" description="Helical" evidence="9">
    <location>
        <begin position="453"/>
        <end position="472"/>
    </location>
</feature>
<keyword evidence="8 9" id="KW-0472">Membrane</keyword>
<accession>A0ABQ1GYM2</accession>
<comment type="function">
    <text evidence="9">Part of the Sec protein translocase complex. Interacts with the SecYEG preprotein conducting channel. SecDF uses the proton motive force (PMF) to complete protein translocation after the ATP-dependent function of SecA.</text>
</comment>
<dbReference type="InterPro" id="IPR048634">
    <property type="entry name" value="SecD_SecF_C"/>
</dbReference>
<comment type="subcellular location">
    <subcellularLocation>
        <location evidence="1 9">Cell membrane</location>
        <topology evidence="1 9">Multi-pass membrane protein</topology>
    </subcellularLocation>
</comment>
<evidence type="ECO:0000256" key="1">
    <source>
        <dbReference type="ARBA" id="ARBA00004651"/>
    </source>
</evidence>
<evidence type="ECO:0000256" key="9">
    <source>
        <dbReference type="HAMAP-Rule" id="MF_01463"/>
    </source>
</evidence>
<dbReference type="Pfam" id="PF07549">
    <property type="entry name" value="Sec_GG"/>
    <property type="match status" value="1"/>
</dbReference>
<evidence type="ECO:0000256" key="2">
    <source>
        <dbReference type="ARBA" id="ARBA00022448"/>
    </source>
</evidence>
<dbReference type="Pfam" id="PF02355">
    <property type="entry name" value="SecD_SecF_C"/>
    <property type="match status" value="1"/>
</dbReference>
<dbReference type="Gene3D" id="1.20.1640.10">
    <property type="entry name" value="Multidrug efflux transporter AcrB transmembrane domain"/>
    <property type="match status" value="1"/>
</dbReference>
<dbReference type="Pfam" id="PF13721">
    <property type="entry name" value="SecD-TM1"/>
    <property type="match status" value="1"/>
</dbReference>
<dbReference type="InterPro" id="IPR048631">
    <property type="entry name" value="SecD_1st"/>
</dbReference>
<dbReference type="InterPro" id="IPR055344">
    <property type="entry name" value="SecD_SecF_C_bact"/>
</dbReference>
<evidence type="ECO:0000259" key="12">
    <source>
        <dbReference type="Pfam" id="PF21760"/>
    </source>
</evidence>
<protein>
    <recommendedName>
        <fullName evidence="9">Protein translocase subunit SecD</fullName>
    </recommendedName>
</protein>
<keyword evidence="5 9" id="KW-0653">Protein transport</keyword>
<evidence type="ECO:0000256" key="8">
    <source>
        <dbReference type="ARBA" id="ARBA00023136"/>
    </source>
</evidence>
<dbReference type="Proteomes" id="UP000627464">
    <property type="component" value="Unassembled WGS sequence"/>
</dbReference>
<organism evidence="14 15">
    <name type="scientific">Hafnia psychrotolerans</name>
    <dbReference type="NCBI Taxonomy" id="1477018"/>
    <lineage>
        <taxon>Bacteria</taxon>
        <taxon>Pseudomonadati</taxon>
        <taxon>Pseudomonadota</taxon>
        <taxon>Gammaproteobacteria</taxon>
        <taxon>Enterobacterales</taxon>
        <taxon>Hafniaceae</taxon>
        <taxon>Hafnia</taxon>
    </lineage>
</organism>
<keyword evidence="3 9" id="KW-1003">Cell membrane</keyword>
<comment type="subunit">
    <text evidence="9">Forms a complex with SecF. Part of the essential Sec protein translocation apparatus which comprises SecA, SecYEG and auxiliary proteins SecDF-YajC and YidC.</text>
</comment>
<reference evidence="15" key="1">
    <citation type="journal article" date="2019" name="Int. J. Syst. Evol. Microbiol.">
        <title>The Global Catalogue of Microorganisms (GCM) 10K type strain sequencing project: providing services to taxonomists for standard genome sequencing and annotation.</title>
        <authorList>
            <consortium name="The Broad Institute Genomics Platform"/>
            <consortium name="The Broad Institute Genome Sequencing Center for Infectious Disease"/>
            <person name="Wu L."/>
            <person name="Ma J."/>
        </authorList>
    </citation>
    <scope>NUCLEOTIDE SEQUENCE [LARGE SCALE GENOMIC DNA]</scope>
    <source>
        <strain evidence="15">CGMCC 1.12806</strain>
    </source>
</reference>
<keyword evidence="4 9" id="KW-0812">Transmembrane</keyword>
<evidence type="ECO:0000259" key="13">
    <source>
        <dbReference type="Pfam" id="PF22599"/>
    </source>
</evidence>
<evidence type="ECO:0000256" key="3">
    <source>
        <dbReference type="ARBA" id="ARBA00022475"/>
    </source>
</evidence>
<dbReference type="Gene3D" id="3.30.70.260">
    <property type="match status" value="1"/>
</dbReference>
<dbReference type="PANTHER" id="PTHR30081">
    <property type="entry name" value="PROTEIN-EXPORT MEMBRANE PROTEIN SEC"/>
    <property type="match status" value="1"/>
</dbReference>
<feature type="domain" description="SecDF P1 head subdomain" evidence="13">
    <location>
        <begin position="305"/>
        <end position="431"/>
    </location>
</feature>
<evidence type="ECO:0000313" key="15">
    <source>
        <dbReference type="Proteomes" id="UP000627464"/>
    </source>
</evidence>
<keyword evidence="7 9" id="KW-0811">Translocation</keyword>
<feature type="transmembrane region" description="Helical" evidence="9">
    <location>
        <begin position="7"/>
        <end position="25"/>
    </location>
</feature>
<dbReference type="HAMAP" id="MF_01463_B">
    <property type="entry name" value="SecD_B"/>
    <property type="match status" value="1"/>
</dbReference>
<feature type="domain" description="SecD export protein N-terminal TM" evidence="11">
    <location>
        <begin position="2"/>
        <end position="103"/>
    </location>
</feature>
<dbReference type="InterPro" id="IPR054384">
    <property type="entry name" value="SecDF_P1_head"/>
</dbReference>
<feature type="transmembrane region" description="Helical" evidence="9">
    <location>
        <begin position="477"/>
        <end position="497"/>
    </location>
</feature>
<evidence type="ECO:0000256" key="7">
    <source>
        <dbReference type="ARBA" id="ARBA00023010"/>
    </source>
</evidence>
<evidence type="ECO:0000259" key="11">
    <source>
        <dbReference type="Pfam" id="PF13721"/>
    </source>
</evidence>
<keyword evidence="15" id="KW-1185">Reference proteome</keyword>
<comment type="similarity">
    <text evidence="9">Belongs to the SecD/SecF family. SecD subfamily.</text>
</comment>
<dbReference type="NCBIfam" id="TIGR00916">
    <property type="entry name" value="2A0604s01"/>
    <property type="match status" value="1"/>
</dbReference>
<sequence length="615" mass="66800">MLNRYPLWKYLMLIAVVIVGLLYALPNLYGEDPAVQITGARGSDASVATLDQVKNALDQDKIQSKSIVLENGQILARFKDTDVQLRAREALTSALGDKFVIALNLAPATPRWLSMLGAEPMKLGLDLRGGVHFLMEVDMDTALGKLQEQTMDSMRSDLREKNIPYATVRKIDNYGVEIRFRDAATRDKAVSYLSPRHRDLVINSSGDNAARVVMTDARLSEAREYAVQQNINILRNRVNQLGVAEPLVQRQGSDRIVVELPGIQDTARAKEILGATATLEFRLVNTNVDATAAASGHVPGDSEVKYTREGRPVVLYKRVILTGDHITDSTSNMDEYNQPQVNISLDSAGGNAMSNFTKDNIGKPMATLFVEYKDSGKKDANGRSILAKQEEVINVATIQSRLGNNFRITGVNDPNEARQLSLLLRAGALIAPIQIVEERTIGPTLGMQNITQGLEACLWGLVASIVFMVVWYRKFGLIATTALVANLILIVGVMSLLPGATLTMPGIAGIVLTLAVAVDANVLINERIKEELRNGRSVQQAIHEGYKGAFSSIIDANITTLITAIILYAVGTGSIKGFAITTAIGVATSMFTSIVGTRAIVNLLYGGKRIKKLSI</sequence>
<dbReference type="Pfam" id="PF22599">
    <property type="entry name" value="SecDF_P1_head"/>
    <property type="match status" value="1"/>
</dbReference>
<evidence type="ECO:0000313" key="14">
    <source>
        <dbReference type="EMBL" id="GGA52499.1"/>
    </source>
</evidence>
<dbReference type="InterPro" id="IPR022646">
    <property type="entry name" value="SecD/SecF_CS"/>
</dbReference>
<dbReference type="Pfam" id="PF21760">
    <property type="entry name" value="SecD_1st"/>
    <property type="match status" value="1"/>
</dbReference>
<evidence type="ECO:0000256" key="6">
    <source>
        <dbReference type="ARBA" id="ARBA00022989"/>
    </source>
</evidence>
<evidence type="ECO:0000256" key="4">
    <source>
        <dbReference type="ARBA" id="ARBA00022692"/>
    </source>
</evidence>
<feature type="domain" description="Protein export membrane protein SecD/SecF C-terminal" evidence="10">
    <location>
        <begin position="433"/>
        <end position="602"/>
    </location>
</feature>